<name>A0A1Q2HRE9_9BACT</name>
<feature type="domain" description="Ig-like" evidence="2">
    <location>
        <begin position="385"/>
        <end position="476"/>
    </location>
</feature>
<gene>
    <name evidence="3" type="ORF">L21SP3_01849</name>
</gene>
<dbReference type="Gene3D" id="2.60.40.10">
    <property type="entry name" value="Immunoglobulins"/>
    <property type="match status" value="1"/>
</dbReference>
<reference evidence="4" key="1">
    <citation type="submission" date="2017-02" db="EMBL/GenBank/DDBJ databases">
        <title>Comparative genomics and description of representatives of a novel lineage of planctomycetes thriving in anoxic sediments.</title>
        <authorList>
            <person name="Spring S."/>
            <person name="Bunk B."/>
            <person name="Sproer C."/>
            <person name="Klenk H.-P."/>
        </authorList>
    </citation>
    <scope>NUCLEOTIDE SEQUENCE [LARGE SCALE GENOMIC DNA]</scope>
    <source>
        <strain evidence="4">L21-RPul-D3</strain>
    </source>
</reference>
<dbReference type="Pfam" id="PF13927">
    <property type="entry name" value="Ig_3"/>
    <property type="match status" value="1"/>
</dbReference>
<feature type="chain" id="PRO_5012681831" evidence="1">
    <location>
        <begin position="23"/>
        <end position="750"/>
    </location>
</feature>
<dbReference type="AlphaFoldDB" id="A0A1Q2HRE9"/>
<dbReference type="InterPro" id="IPR013320">
    <property type="entry name" value="ConA-like_dom_sf"/>
</dbReference>
<dbReference type="SUPFAM" id="SSF49899">
    <property type="entry name" value="Concanavalin A-like lectins/glucanases"/>
    <property type="match status" value="1"/>
</dbReference>
<evidence type="ECO:0000259" key="2">
    <source>
        <dbReference type="PROSITE" id="PS50835"/>
    </source>
</evidence>
<dbReference type="KEGG" id="pbu:L21SP3_01849"/>
<proteinExistence type="predicted"/>
<dbReference type="InterPro" id="IPR013783">
    <property type="entry name" value="Ig-like_fold"/>
</dbReference>
<dbReference type="RefSeq" id="WP_161488167.1">
    <property type="nucleotide sequence ID" value="NZ_CP019633.1"/>
</dbReference>
<evidence type="ECO:0000256" key="1">
    <source>
        <dbReference type="SAM" id="SignalP"/>
    </source>
</evidence>
<dbReference type="SMART" id="SM00409">
    <property type="entry name" value="IG"/>
    <property type="match status" value="1"/>
</dbReference>
<evidence type="ECO:0000313" key="3">
    <source>
        <dbReference type="EMBL" id="AQQ10027.1"/>
    </source>
</evidence>
<dbReference type="EMBL" id="CP019633">
    <property type="protein sequence ID" value="AQQ10027.1"/>
    <property type="molecule type" value="Genomic_DNA"/>
</dbReference>
<dbReference type="Pfam" id="PF13385">
    <property type="entry name" value="Laminin_G_3"/>
    <property type="match status" value="1"/>
</dbReference>
<organism evidence="3 4">
    <name type="scientific">Sedimentisphaera cyanobacteriorum</name>
    <dbReference type="NCBI Taxonomy" id="1940790"/>
    <lineage>
        <taxon>Bacteria</taxon>
        <taxon>Pseudomonadati</taxon>
        <taxon>Planctomycetota</taxon>
        <taxon>Phycisphaerae</taxon>
        <taxon>Sedimentisphaerales</taxon>
        <taxon>Sedimentisphaeraceae</taxon>
        <taxon>Sedimentisphaera</taxon>
    </lineage>
</organism>
<dbReference type="Proteomes" id="UP000188273">
    <property type="component" value="Chromosome"/>
</dbReference>
<dbReference type="InterPro" id="IPR036179">
    <property type="entry name" value="Ig-like_dom_sf"/>
</dbReference>
<dbReference type="STRING" id="1940790.L21SP3_01849"/>
<dbReference type="SUPFAM" id="SSF48726">
    <property type="entry name" value="Immunoglobulin"/>
    <property type="match status" value="1"/>
</dbReference>
<keyword evidence="4" id="KW-1185">Reference proteome</keyword>
<dbReference type="InterPro" id="IPR007110">
    <property type="entry name" value="Ig-like_dom"/>
</dbReference>
<sequence precursor="true">MMKKFLLLMVVSIMCLAGTSQALFVMDNFNELDVAEMRWTASDSGVGFAPGSGWHVNTSTIRLRDRDLTAPSSTNFGLTQTGNTRLVQGTYEGERQQARQIAELMDGTVWFSFLYKHVSEGSGGGLGFNRSGYSTTAPRVIADQGDLILDFSEDEYDVVLSDVLNAGETYLIVGRIEVDAGDNGEDYVSVWLNPDVTNPGMAAASQSGADFVGDGIDYLCLPSFYTGSINVGGEIDMVYASNDADAYKDVTGADYPSYAYSPTPSNGQNGVGEVTDSQVELTLSWKTGADPDGVEDYDPRIKKHYVYLNSADEIDPNNPDLTLVETVSVTGADASSSVLTLDLNGQYYWLVEEGLEDGQGGVYPAGDENNFQGELWSFQTKESVPVIEGQPEDQVVFEGETANFEITAASEKPITNYQWYKSTDDTNQTPADDTALDSGASLNLIAIENAAASDEGYYYCVVSNSAGDKASQTAVLGLKKILAHWTMNQSDVLGGELLDVQSGNNAVIQGTPEFAQGADGAENGALVISEDVYASAPGTIDPPSDFGMMSLSVWVNWHGPLGSNYQRIISKSTDSWSSTNSSWTLGNQAGQQGSGNISYYSYNAAGTSSAEMVNDQAESPDTFQHYVLVYDGQEAKTYFDGQLAAVDEIDVADFYNQAAAAAPIAIGAGYADDGAHRFNGALDDIRIYNYSLSADEVGDLYYDVTGEPACVYPVEYGDYDNDCDVDVADLMIFIMNGWLDCGLYPEEGCM</sequence>
<keyword evidence="1" id="KW-0732">Signal</keyword>
<feature type="signal peptide" evidence="1">
    <location>
        <begin position="1"/>
        <end position="22"/>
    </location>
</feature>
<dbReference type="Gene3D" id="2.60.120.200">
    <property type="match status" value="1"/>
</dbReference>
<accession>A0A1Q2HRE9</accession>
<dbReference type="InterPro" id="IPR003599">
    <property type="entry name" value="Ig_sub"/>
</dbReference>
<evidence type="ECO:0000313" key="4">
    <source>
        <dbReference type="Proteomes" id="UP000188273"/>
    </source>
</evidence>
<dbReference type="PROSITE" id="PS50835">
    <property type="entry name" value="IG_LIKE"/>
    <property type="match status" value="1"/>
</dbReference>
<dbReference type="OrthoDB" id="227469at2"/>
<protein>
    <submittedName>
        <fullName evidence="3">Immunoglobulin I-set domain protein</fullName>
    </submittedName>
</protein>